<dbReference type="RefSeq" id="WP_037289379.1">
    <property type="nucleotide sequence ID" value="NZ_JEOB01000004.1"/>
</dbReference>
<evidence type="ECO:0000313" key="1">
    <source>
        <dbReference type="EMBL" id="EXM38549.1"/>
    </source>
</evidence>
<reference evidence="1 2" key="1">
    <citation type="submission" date="2013-06" db="EMBL/GenBank/DDBJ databases">
        <title>Rumen cellulosomics: divergent fiber-degrading strategies revealed by comparative genome-wide analysis of six Ruminococcal strains.</title>
        <authorList>
            <person name="Dassa B."/>
            <person name="Borovok I."/>
            <person name="Lamed R."/>
            <person name="Flint H."/>
            <person name="Yeoman C.J."/>
            <person name="White B."/>
            <person name="Bayer E.A."/>
        </authorList>
    </citation>
    <scope>NUCLEOTIDE SEQUENCE [LARGE SCALE GENOMIC DNA]</scope>
    <source>
        <strain evidence="1 2">SY3</strain>
    </source>
</reference>
<protein>
    <submittedName>
        <fullName evidence="1">Uncharacterized protein</fullName>
    </submittedName>
</protein>
<dbReference type="Proteomes" id="UP000021369">
    <property type="component" value="Unassembled WGS sequence"/>
</dbReference>
<keyword evidence="2" id="KW-1185">Reference proteome</keyword>
<evidence type="ECO:0000313" key="2">
    <source>
        <dbReference type="Proteomes" id="UP000021369"/>
    </source>
</evidence>
<proteinExistence type="predicted"/>
<dbReference type="AlphaFoldDB" id="A0A011UD66"/>
<name>A0A011UD66_RUMAL</name>
<dbReference type="OrthoDB" id="9807674at2"/>
<comment type="caution">
    <text evidence="1">The sequence shown here is derived from an EMBL/GenBank/DDBJ whole genome shotgun (WGS) entry which is preliminary data.</text>
</comment>
<organism evidence="1 2">
    <name type="scientific">Ruminococcus albus SY3</name>
    <dbReference type="NCBI Taxonomy" id="1341156"/>
    <lineage>
        <taxon>Bacteria</taxon>
        <taxon>Bacillati</taxon>
        <taxon>Bacillota</taxon>
        <taxon>Clostridia</taxon>
        <taxon>Eubacteriales</taxon>
        <taxon>Oscillospiraceae</taxon>
        <taxon>Ruminococcus</taxon>
    </lineage>
</organism>
<sequence length="135" mass="15536">MEYIYAVTAGAYSDYHIVALCSDRNKADKICEVYNRSYTFGGWGEASVKEYKDGGRIDLDRPVFEVSINRDLYKAKELIGEDKVEAVCENWHPFNRIYTNNGVFFFLNIYADSREQAIKIAQDKYAEYSARKAGI</sequence>
<accession>A0A011UD66</accession>
<dbReference type="EMBL" id="JEOB01000004">
    <property type="protein sequence ID" value="EXM38549.1"/>
    <property type="molecule type" value="Genomic_DNA"/>
</dbReference>
<gene>
    <name evidence="1" type="ORF">RASY3_14635</name>
</gene>